<dbReference type="PANTHER" id="PTHR37316">
    <property type="entry name" value="TEICHOIC ACID GLYCEROL-PHOSPHATE PRIMASE"/>
    <property type="match status" value="1"/>
</dbReference>
<keyword evidence="6" id="KW-0472">Membrane</keyword>
<organism evidence="7 8">
    <name type="scientific">Vibrio superstes NBRC 103154</name>
    <dbReference type="NCBI Taxonomy" id="1219062"/>
    <lineage>
        <taxon>Bacteria</taxon>
        <taxon>Pseudomonadati</taxon>
        <taxon>Pseudomonadota</taxon>
        <taxon>Gammaproteobacteria</taxon>
        <taxon>Vibrionales</taxon>
        <taxon>Vibrionaceae</taxon>
        <taxon>Vibrio</taxon>
    </lineage>
</organism>
<evidence type="ECO:0000256" key="2">
    <source>
        <dbReference type="ARBA" id="ARBA00010488"/>
    </source>
</evidence>
<sequence length="372" mass="42778">MKIKKKNINRIFSIIRLVIDPFFPKSKKKVVLYASTGVLDANLVCVKEYLNCYYPEIKLITYKGKRKRSTLQLVRCLFDFFTSYYVIVDHAIPRFLTNKKREIYNVWHGIPLKTIRHLDKGRFTDAFLDFESNNLDGLVCSSNLDRAVMASCFNLPPSKCILSGLPRADLLGLRGLEWFTDPQEEELVNTLSGRKLVSWMPTYRGTWKEYNEINAFSKDEELLLSKFLKENNAVLGIRPHKFSKLQAMPILEENGLLVNLEHYLITNTVLKHTHTLITDFSSVWLDYSLISSNICLYLFDEAEYGGDRGMIYPLKTVLTGEISTDFSSLLMSLESMINVDGNAQSVPSPMFFKYKDASNTKRFVEHILKANA</sequence>
<keyword evidence="5" id="KW-0777">Teichoic acid biosynthesis</keyword>
<reference evidence="7 8" key="1">
    <citation type="submission" date="2019-07" db="EMBL/GenBank/DDBJ databases">
        <title>Whole genome shotgun sequence of Vibrio superstes NBRC 103154.</title>
        <authorList>
            <person name="Hosoyama A."/>
            <person name="Uohara A."/>
            <person name="Ohji S."/>
            <person name="Ichikawa N."/>
        </authorList>
    </citation>
    <scope>NUCLEOTIDE SEQUENCE [LARGE SCALE GENOMIC DNA]</scope>
    <source>
        <strain evidence="7 8">NBRC 103154</strain>
    </source>
</reference>
<dbReference type="AlphaFoldDB" id="A0A511QU21"/>
<keyword evidence="3" id="KW-1003">Cell membrane</keyword>
<dbReference type="InterPro" id="IPR043149">
    <property type="entry name" value="TagF_N"/>
</dbReference>
<evidence type="ECO:0000256" key="3">
    <source>
        <dbReference type="ARBA" id="ARBA00022475"/>
    </source>
</evidence>
<dbReference type="Gene3D" id="3.40.50.11820">
    <property type="match status" value="1"/>
</dbReference>
<dbReference type="GO" id="GO:0019350">
    <property type="term" value="P:teichoic acid biosynthetic process"/>
    <property type="evidence" value="ECO:0007669"/>
    <property type="project" value="UniProtKB-KW"/>
</dbReference>
<comment type="similarity">
    <text evidence="2">Belongs to the CDP-glycerol glycerophosphotransferase family.</text>
</comment>
<dbReference type="GO" id="GO:0047355">
    <property type="term" value="F:CDP-glycerol glycerophosphotransferase activity"/>
    <property type="evidence" value="ECO:0007669"/>
    <property type="project" value="InterPro"/>
</dbReference>
<evidence type="ECO:0000313" key="8">
    <source>
        <dbReference type="Proteomes" id="UP000321113"/>
    </source>
</evidence>
<accession>A0A511QU21</accession>
<evidence type="ECO:0000256" key="6">
    <source>
        <dbReference type="ARBA" id="ARBA00023136"/>
    </source>
</evidence>
<dbReference type="InterPro" id="IPR051612">
    <property type="entry name" value="Teichoic_Acid_Biosynth"/>
</dbReference>
<dbReference type="Pfam" id="PF04464">
    <property type="entry name" value="Glyphos_transf"/>
    <property type="match status" value="1"/>
</dbReference>
<comment type="caution">
    <text evidence="7">The sequence shown here is derived from an EMBL/GenBank/DDBJ whole genome shotgun (WGS) entry which is preliminary data.</text>
</comment>
<dbReference type="InterPro" id="IPR043148">
    <property type="entry name" value="TagF_C"/>
</dbReference>
<evidence type="ECO:0000313" key="7">
    <source>
        <dbReference type="EMBL" id="GEM80854.1"/>
    </source>
</evidence>
<evidence type="ECO:0000256" key="1">
    <source>
        <dbReference type="ARBA" id="ARBA00004202"/>
    </source>
</evidence>
<evidence type="ECO:0000256" key="4">
    <source>
        <dbReference type="ARBA" id="ARBA00022679"/>
    </source>
</evidence>
<dbReference type="Proteomes" id="UP000321113">
    <property type="component" value="Unassembled WGS sequence"/>
</dbReference>
<gene>
    <name evidence="7" type="ORF">VSU01S_30990</name>
</gene>
<protein>
    <submittedName>
        <fullName evidence="7">Uncharacterized protein</fullName>
    </submittedName>
</protein>
<dbReference type="InterPro" id="IPR007554">
    <property type="entry name" value="Glycerophosphate_synth"/>
</dbReference>
<dbReference type="PANTHER" id="PTHR37316:SF3">
    <property type="entry name" value="TEICHOIC ACID GLYCEROL-PHOSPHATE TRANSFERASE"/>
    <property type="match status" value="1"/>
</dbReference>
<dbReference type="GO" id="GO:0005886">
    <property type="term" value="C:plasma membrane"/>
    <property type="evidence" value="ECO:0007669"/>
    <property type="project" value="UniProtKB-SubCell"/>
</dbReference>
<dbReference type="OrthoDB" id="9802649at2"/>
<comment type="subcellular location">
    <subcellularLocation>
        <location evidence="1">Cell membrane</location>
        <topology evidence="1">Peripheral membrane protein</topology>
    </subcellularLocation>
</comment>
<dbReference type="RefSeq" id="WP_119008182.1">
    <property type="nucleotide sequence ID" value="NZ_BJXK01000014.1"/>
</dbReference>
<keyword evidence="8" id="KW-1185">Reference proteome</keyword>
<keyword evidence="4" id="KW-0808">Transferase</keyword>
<name>A0A511QU21_9VIBR</name>
<proteinExistence type="inferred from homology"/>
<evidence type="ECO:0000256" key="5">
    <source>
        <dbReference type="ARBA" id="ARBA00022944"/>
    </source>
</evidence>
<dbReference type="Gene3D" id="3.40.50.12580">
    <property type="match status" value="1"/>
</dbReference>
<dbReference type="EMBL" id="BJXK01000014">
    <property type="protein sequence ID" value="GEM80854.1"/>
    <property type="molecule type" value="Genomic_DNA"/>
</dbReference>